<name>A0ABP7JXM3_9PSEU</name>
<evidence type="ECO:0000256" key="2">
    <source>
        <dbReference type="SAM" id="Phobius"/>
    </source>
</evidence>
<keyword evidence="2" id="KW-0812">Transmembrane</keyword>
<dbReference type="InterPro" id="IPR021454">
    <property type="entry name" value="DUF3105"/>
</dbReference>
<evidence type="ECO:0000313" key="3">
    <source>
        <dbReference type="EMBL" id="GAA3858101.1"/>
    </source>
</evidence>
<protein>
    <submittedName>
        <fullName evidence="3">DUF3105 domain-containing protein</fullName>
    </submittedName>
</protein>
<dbReference type="RefSeq" id="WP_237340220.1">
    <property type="nucleotide sequence ID" value="NZ_BAABCM010000030.1"/>
</dbReference>
<accession>A0ABP7JXM3</accession>
<feature type="transmembrane region" description="Helical" evidence="2">
    <location>
        <begin position="20"/>
        <end position="41"/>
    </location>
</feature>
<organism evidence="3 4">
    <name type="scientific">Amycolatopsis tucumanensis</name>
    <dbReference type="NCBI Taxonomy" id="401106"/>
    <lineage>
        <taxon>Bacteria</taxon>
        <taxon>Bacillati</taxon>
        <taxon>Actinomycetota</taxon>
        <taxon>Actinomycetes</taxon>
        <taxon>Pseudonocardiales</taxon>
        <taxon>Pseudonocardiaceae</taxon>
        <taxon>Amycolatopsis</taxon>
    </lineage>
</organism>
<dbReference type="Proteomes" id="UP001501624">
    <property type="component" value="Unassembled WGS sequence"/>
</dbReference>
<evidence type="ECO:0000313" key="4">
    <source>
        <dbReference type="Proteomes" id="UP001501624"/>
    </source>
</evidence>
<feature type="region of interest" description="Disordered" evidence="1">
    <location>
        <begin position="224"/>
        <end position="245"/>
    </location>
</feature>
<keyword evidence="2" id="KW-0472">Membrane</keyword>
<feature type="compositionally biased region" description="Low complexity" evidence="1">
    <location>
        <begin position="235"/>
        <end position="245"/>
    </location>
</feature>
<evidence type="ECO:0000256" key="1">
    <source>
        <dbReference type="SAM" id="MobiDB-lite"/>
    </source>
</evidence>
<keyword evidence="4" id="KW-1185">Reference proteome</keyword>
<sequence>MTKREAKPARTVMTRKSFPWVTAIAVVAVIGLAAVVFGYAYTQLSAKKDRQDALSAWTPSEDNRDPSGRIAGVLKKDYPAGQHVRAMQRVAYEQSPPIGGAHDATWADCSGTVYGGAVRTENMVHGLEHGAVWIAYNPDRISGEALDQLRARVEGRNYTMMSPYPGLDMPISVQSWGHQLKLDSADDPRIDQFIQVLRTNPNTYPEAGATCDTMNGQFDRDSLPPFVGDPPAPDAVPVTGAGEDR</sequence>
<keyword evidence="2" id="KW-1133">Transmembrane helix</keyword>
<proteinExistence type="predicted"/>
<comment type="caution">
    <text evidence="3">The sequence shown here is derived from an EMBL/GenBank/DDBJ whole genome shotgun (WGS) entry which is preliminary data.</text>
</comment>
<dbReference type="EMBL" id="BAABCM010000030">
    <property type="protein sequence ID" value="GAA3858101.1"/>
    <property type="molecule type" value="Genomic_DNA"/>
</dbReference>
<reference evidence="4" key="1">
    <citation type="journal article" date="2019" name="Int. J. Syst. Evol. Microbiol.">
        <title>The Global Catalogue of Microorganisms (GCM) 10K type strain sequencing project: providing services to taxonomists for standard genome sequencing and annotation.</title>
        <authorList>
            <consortium name="The Broad Institute Genomics Platform"/>
            <consortium name="The Broad Institute Genome Sequencing Center for Infectious Disease"/>
            <person name="Wu L."/>
            <person name="Ma J."/>
        </authorList>
    </citation>
    <scope>NUCLEOTIDE SEQUENCE [LARGE SCALE GENOMIC DNA]</scope>
    <source>
        <strain evidence="4">JCM 17017</strain>
    </source>
</reference>
<dbReference type="Pfam" id="PF11303">
    <property type="entry name" value="DUF3105"/>
    <property type="match status" value="1"/>
</dbReference>
<gene>
    <name evidence="3" type="ORF">GCM10022380_89040</name>
</gene>